<feature type="domain" description="UspA" evidence="2">
    <location>
        <begin position="178"/>
        <end position="271"/>
    </location>
</feature>
<evidence type="ECO:0000313" key="3">
    <source>
        <dbReference type="EMBL" id="GHC85804.1"/>
    </source>
</evidence>
<proteinExistence type="inferred from homology"/>
<dbReference type="EMBL" id="BMYK01000008">
    <property type="protein sequence ID" value="GHC85804.1"/>
    <property type="molecule type" value="Genomic_DNA"/>
</dbReference>
<dbReference type="PANTHER" id="PTHR46268:SF15">
    <property type="entry name" value="UNIVERSAL STRESS PROTEIN HP_0031"/>
    <property type="match status" value="1"/>
</dbReference>
<evidence type="ECO:0000256" key="1">
    <source>
        <dbReference type="ARBA" id="ARBA00008791"/>
    </source>
</evidence>
<organism evidence="3 4">
    <name type="scientific">Pseudorhodoferax aquiterrae</name>
    <dbReference type="NCBI Taxonomy" id="747304"/>
    <lineage>
        <taxon>Bacteria</taxon>
        <taxon>Pseudomonadati</taxon>
        <taxon>Pseudomonadota</taxon>
        <taxon>Betaproteobacteria</taxon>
        <taxon>Burkholderiales</taxon>
        <taxon>Comamonadaceae</taxon>
    </lineage>
</organism>
<protein>
    <submittedName>
        <fullName evidence="3">Universal stress protein A</fullName>
    </submittedName>
</protein>
<dbReference type="Gene3D" id="3.40.50.12370">
    <property type="match status" value="1"/>
</dbReference>
<dbReference type="PRINTS" id="PR01438">
    <property type="entry name" value="UNVRSLSTRESS"/>
</dbReference>
<sequence>MHAPRTILLHLDATARTAERIRCARVLAEALDADVTCRPCAMSELMRYPFTIGAGTQAVEAMRQAQEASRDRLFRLFSTEGAGSPRLHWIEADNTSPWDFSRHAFYADLMLLGQRDRSDPMDHLLPADFLPTVLLQSGRPALVLPYAGSIGPIGKRVLVAWNESRESARAVTAALPWLRTASSVQAVAYGEDAQQPLERLRAFLRAHGVGDVHLHAGSRDDQVGNQLLSLAADTSADLLVMGCYGHSRTREWVLGGATRTVLDSMTLPVLMSH</sequence>
<dbReference type="Pfam" id="PF00582">
    <property type="entry name" value="Usp"/>
    <property type="match status" value="1"/>
</dbReference>
<evidence type="ECO:0000259" key="2">
    <source>
        <dbReference type="Pfam" id="PF00582"/>
    </source>
</evidence>
<gene>
    <name evidence="3" type="ORF">GCM10007320_31120</name>
</gene>
<dbReference type="InterPro" id="IPR006015">
    <property type="entry name" value="Universal_stress_UspA"/>
</dbReference>
<dbReference type="RefSeq" id="WP_189687855.1">
    <property type="nucleotide sequence ID" value="NZ_BMYK01000008.1"/>
</dbReference>
<comment type="similarity">
    <text evidence="1">Belongs to the universal stress protein A family.</text>
</comment>
<dbReference type="SUPFAM" id="SSF52402">
    <property type="entry name" value="Adenine nucleotide alpha hydrolases-like"/>
    <property type="match status" value="2"/>
</dbReference>
<dbReference type="CDD" id="cd00293">
    <property type="entry name" value="USP-like"/>
    <property type="match status" value="1"/>
</dbReference>
<reference evidence="4" key="1">
    <citation type="journal article" date="2019" name="Int. J. Syst. Evol. Microbiol.">
        <title>The Global Catalogue of Microorganisms (GCM) 10K type strain sequencing project: providing services to taxonomists for standard genome sequencing and annotation.</title>
        <authorList>
            <consortium name="The Broad Institute Genomics Platform"/>
            <consortium name="The Broad Institute Genome Sequencing Center for Infectious Disease"/>
            <person name="Wu L."/>
            <person name="Ma J."/>
        </authorList>
    </citation>
    <scope>NUCLEOTIDE SEQUENCE [LARGE SCALE GENOMIC DNA]</scope>
    <source>
        <strain evidence="4">KCTC 23314</strain>
    </source>
</reference>
<dbReference type="InterPro" id="IPR006016">
    <property type="entry name" value="UspA"/>
</dbReference>
<evidence type="ECO:0000313" key="4">
    <source>
        <dbReference type="Proteomes" id="UP000626210"/>
    </source>
</evidence>
<dbReference type="PANTHER" id="PTHR46268">
    <property type="entry name" value="STRESS RESPONSE PROTEIN NHAX"/>
    <property type="match status" value="1"/>
</dbReference>
<accession>A0ABQ3G4C9</accession>
<dbReference type="Proteomes" id="UP000626210">
    <property type="component" value="Unassembled WGS sequence"/>
</dbReference>
<name>A0ABQ3G4C9_9BURK</name>
<comment type="caution">
    <text evidence="3">The sequence shown here is derived from an EMBL/GenBank/DDBJ whole genome shotgun (WGS) entry which is preliminary data.</text>
</comment>
<keyword evidence="4" id="KW-1185">Reference proteome</keyword>